<protein>
    <recommendedName>
        <fullName evidence="7">Peptidase S8/S53 domain-containing protein</fullName>
    </recommendedName>
</protein>
<evidence type="ECO:0000256" key="4">
    <source>
        <dbReference type="ARBA" id="ARBA00022825"/>
    </source>
</evidence>
<keyword evidence="2" id="KW-0645">Protease</keyword>
<sequence>MTRGVLVVAAAGNDGSLCDHVPAALPGVLAVGACDDASRPLPLSNFGPISRRQGLLAPGHEIPVAVPGGGRATMSGTSLAAPIVAGVAALLAGLRLRDGGKPDLIAIGEVPPPIPATRSPAPARTETRAATKLTKRAGARPARGI</sequence>
<dbReference type="InterPro" id="IPR023828">
    <property type="entry name" value="Peptidase_S8_Ser-AS"/>
</dbReference>
<feature type="domain" description="Peptidase S8/S53" evidence="7">
    <location>
        <begin position="3"/>
        <end position="92"/>
    </location>
</feature>
<dbReference type="PANTHER" id="PTHR43806:SF11">
    <property type="entry name" value="CEREVISIN-RELATED"/>
    <property type="match status" value="1"/>
</dbReference>
<dbReference type="InterPro" id="IPR050131">
    <property type="entry name" value="Peptidase_S8_subtilisin-like"/>
</dbReference>
<organism evidence="8 9">
    <name type="scientific">Spongiactinospora gelatinilytica</name>
    <dbReference type="NCBI Taxonomy" id="2666298"/>
    <lineage>
        <taxon>Bacteria</taxon>
        <taxon>Bacillati</taxon>
        <taxon>Actinomycetota</taxon>
        <taxon>Actinomycetes</taxon>
        <taxon>Streptosporangiales</taxon>
        <taxon>Streptosporangiaceae</taxon>
        <taxon>Spongiactinospora</taxon>
    </lineage>
</organism>
<proteinExistence type="inferred from homology"/>
<comment type="caution">
    <text evidence="8">The sequence shown here is derived from an EMBL/GenBank/DDBJ whole genome shotgun (WGS) entry which is preliminary data.</text>
</comment>
<dbReference type="Proteomes" id="UP000248544">
    <property type="component" value="Unassembled WGS sequence"/>
</dbReference>
<feature type="compositionally biased region" description="Low complexity" evidence="6">
    <location>
        <begin position="116"/>
        <end position="131"/>
    </location>
</feature>
<comment type="caution">
    <text evidence="5">Lacks conserved residue(s) required for the propagation of feature annotation.</text>
</comment>
<dbReference type="EMBL" id="POUA01000708">
    <property type="protein sequence ID" value="PZG17140.1"/>
    <property type="molecule type" value="Genomic_DNA"/>
</dbReference>
<feature type="region of interest" description="Disordered" evidence="6">
    <location>
        <begin position="111"/>
        <end position="145"/>
    </location>
</feature>
<dbReference type="Pfam" id="PF00082">
    <property type="entry name" value="Peptidase_S8"/>
    <property type="match status" value="1"/>
</dbReference>
<dbReference type="PANTHER" id="PTHR43806">
    <property type="entry name" value="PEPTIDASE S8"/>
    <property type="match status" value="1"/>
</dbReference>
<dbReference type="InterPro" id="IPR000209">
    <property type="entry name" value="Peptidase_S8/S53_dom"/>
</dbReference>
<dbReference type="AlphaFoldDB" id="A0A2W2EUA8"/>
<dbReference type="GO" id="GO:0006508">
    <property type="term" value="P:proteolysis"/>
    <property type="evidence" value="ECO:0007669"/>
    <property type="project" value="UniProtKB-KW"/>
</dbReference>
<evidence type="ECO:0000256" key="3">
    <source>
        <dbReference type="ARBA" id="ARBA00022801"/>
    </source>
</evidence>
<evidence type="ECO:0000256" key="6">
    <source>
        <dbReference type="SAM" id="MobiDB-lite"/>
    </source>
</evidence>
<comment type="similarity">
    <text evidence="1 5">Belongs to the peptidase S8 family.</text>
</comment>
<name>A0A2W2EUA8_9ACTN</name>
<reference evidence="8 9" key="1">
    <citation type="submission" date="2018-01" db="EMBL/GenBank/DDBJ databases">
        <title>Draft genome sequence of Sphaerisporangium sp. 7K107.</title>
        <authorList>
            <person name="Sahin N."/>
            <person name="Saygin H."/>
            <person name="Ay H."/>
        </authorList>
    </citation>
    <scope>NUCLEOTIDE SEQUENCE [LARGE SCALE GENOMIC DNA]</scope>
    <source>
        <strain evidence="8 9">7K107</strain>
    </source>
</reference>
<dbReference type="GO" id="GO:0004252">
    <property type="term" value="F:serine-type endopeptidase activity"/>
    <property type="evidence" value="ECO:0007669"/>
    <property type="project" value="InterPro"/>
</dbReference>
<keyword evidence="3" id="KW-0378">Hydrolase</keyword>
<evidence type="ECO:0000313" key="9">
    <source>
        <dbReference type="Proteomes" id="UP000248544"/>
    </source>
</evidence>
<evidence type="ECO:0000256" key="1">
    <source>
        <dbReference type="ARBA" id="ARBA00011073"/>
    </source>
</evidence>
<dbReference type="PROSITE" id="PS00138">
    <property type="entry name" value="SUBTILASE_SER"/>
    <property type="match status" value="1"/>
</dbReference>
<dbReference type="Gene3D" id="3.40.50.200">
    <property type="entry name" value="Peptidase S8/S53 domain"/>
    <property type="match status" value="1"/>
</dbReference>
<evidence type="ECO:0000313" key="8">
    <source>
        <dbReference type="EMBL" id="PZG17140.1"/>
    </source>
</evidence>
<evidence type="ECO:0000259" key="7">
    <source>
        <dbReference type="Pfam" id="PF00082"/>
    </source>
</evidence>
<dbReference type="PROSITE" id="PS51892">
    <property type="entry name" value="SUBTILASE"/>
    <property type="match status" value="1"/>
</dbReference>
<dbReference type="InterPro" id="IPR036852">
    <property type="entry name" value="Peptidase_S8/S53_dom_sf"/>
</dbReference>
<keyword evidence="9" id="KW-1185">Reference proteome</keyword>
<keyword evidence="4" id="KW-0720">Serine protease</keyword>
<dbReference type="SUPFAM" id="SSF52743">
    <property type="entry name" value="Subtilisin-like"/>
    <property type="match status" value="1"/>
</dbReference>
<evidence type="ECO:0000256" key="2">
    <source>
        <dbReference type="ARBA" id="ARBA00022670"/>
    </source>
</evidence>
<dbReference type="PROSITE" id="PS51257">
    <property type="entry name" value="PROKAR_LIPOPROTEIN"/>
    <property type="match status" value="1"/>
</dbReference>
<gene>
    <name evidence="8" type="ORF">C1I98_38760</name>
</gene>
<accession>A0A2W2EUA8</accession>
<dbReference type="RefSeq" id="WP_111172174.1">
    <property type="nucleotide sequence ID" value="NZ_POUA01000708.1"/>
</dbReference>
<evidence type="ECO:0000256" key="5">
    <source>
        <dbReference type="PROSITE-ProRule" id="PRU01240"/>
    </source>
</evidence>